<keyword evidence="1" id="KW-0732">Signal</keyword>
<dbReference type="RefSeq" id="WP_106144562.1">
    <property type="nucleotide sequence ID" value="NZ_PVYX01000001.1"/>
</dbReference>
<feature type="chain" id="PRO_5015541383" description="Outer membrane protein with beta-barrel domain" evidence="1">
    <location>
        <begin position="21"/>
        <end position="159"/>
    </location>
</feature>
<comment type="caution">
    <text evidence="2">The sequence shown here is derived from an EMBL/GenBank/DDBJ whole genome shotgun (WGS) entry which is preliminary data.</text>
</comment>
<evidence type="ECO:0008006" key="4">
    <source>
        <dbReference type="Google" id="ProtNLM"/>
    </source>
</evidence>
<reference evidence="2 3" key="1">
    <citation type="submission" date="2018-03" db="EMBL/GenBank/DDBJ databases">
        <title>Genomic Encyclopedia of Archaeal and Bacterial Type Strains, Phase II (KMG-II): from individual species to whole genera.</title>
        <authorList>
            <person name="Goeker M."/>
        </authorList>
    </citation>
    <scope>NUCLEOTIDE SEQUENCE [LARGE SCALE GENOMIC DNA]</scope>
    <source>
        <strain evidence="2 3">DSM 25027</strain>
    </source>
</reference>
<protein>
    <recommendedName>
        <fullName evidence="4">Outer membrane protein with beta-barrel domain</fullName>
    </recommendedName>
</protein>
<sequence>MKKVILVFGVFGVLSSSLKAQEGGYFSMEWGLLQVDGTLSENSNQGLFTYTKFTGDHFGFQGGVGMAGFDNRDFVNFEASALYALANKRIWTFAGLGANDIALTPVPLAGIRINALRTQNLNVYTGYRHLFRQTSEGYFSLGVMVSLPAKTRSSAVASL</sequence>
<organism evidence="2 3">
    <name type="scientific">Flagellimonas meridianipacifica</name>
    <dbReference type="NCBI Taxonomy" id="1080225"/>
    <lineage>
        <taxon>Bacteria</taxon>
        <taxon>Pseudomonadati</taxon>
        <taxon>Bacteroidota</taxon>
        <taxon>Flavobacteriia</taxon>
        <taxon>Flavobacteriales</taxon>
        <taxon>Flavobacteriaceae</taxon>
        <taxon>Flagellimonas</taxon>
    </lineage>
</organism>
<evidence type="ECO:0000313" key="2">
    <source>
        <dbReference type="EMBL" id="PRX57684.1"/>
    </source>
</evidence>
<keyword evidence="3" id="KW-1185">Reference proteome</keyword>
<dbReference type="Proteomes" id="UP000237640">
    <property type="component" value="Unassembled WGS sequence"/>
</dbReference>
<dbReference type="EMBL" id="PVYX01000001">
    <property type="protein sequence ID" value="PRX57684.1"/>
    <property type="molecule type" value="Genomic_DNA"/>
</dbReference>
<evidence type="ECO:0000313" key="3">
    <source>
        <dbReference type="Proteomes" id="UP000237640"/>
    </source>
</evidence>
<proteinExistence type="predicted"/>
<dbReference type="AlphaFoldDB" id="A0A2T0MJC9"/>
<gene>
    <name evidence="2" type="ORF">CLV81_1694</name>
</gene>
<name>A0A2T0MJC9_9FLAO</name>
<feature type="signal peptide" evidence="1">
    <location>
        <begin position="1"/>
        <end position="20"/>
    </location>
</feature>
<accession>A0A2T0MJC9</accession>
<evidence type="ECO:0000256" key="1">
    <source>
        <dbReference type="SAM" id="SignalP"/>
    </source>
</evidence>